<keyword evidence="1" id="KW-0812">Transmembrane</keyword>
<feature type="transmembrane region" description="Helical" evidence="1">
    <location>
        <begin position="78"/>
        <end position="101"/>
    </location>
</feature>
<comment type="caution">
    <text evidence="2">The sequence shown here is derived from an EMBL/GenBank/DDBJ whole genome shotgun (WGS) entry which is preliminary data.</text>
</comment>
<proteinExistence type="predicted"/>
<feature type="transmembrane region" description="Helical" evidence="1">
    <location>
        <begin position="52"/>
        <end position="72"/>
    </location>
</feature>
<reference evidence="2" key="2">
    <citation type="submission" date="2023-06" db="EMBL/GenBank/DDBJ databases">
        <authorList>
            <consortium name="Lawrence Berkeley National Laboratory"/>
            <person name="Haridas S."/>
            <person name="Hensen N."/>
            <person name="Bonometti L."/>
            <person name="Westerberg I."/>
            <person name="Brannstrom I.O."/>
            <person name="Guillou S."/>
            <person name="Cros-Aarteil S."/>
            <person name="Calhoun S."/>
            <person name="Kuo A."/>
            <person name="Mondo S."/>
            <person name="Pangilinan J."/>
            <person name="Riley R."/>
            <person name="Labutti K."/>
            <person name="Andreopoulos B."/>
            <person name="Lipzen A."/>
            <person name="Chen C."/>
            <person name="Yanf M."/>
            <person name="Daum C."/>
            <person name="Ng V."/>
            <person name="Clum A."/>
            <person name="Steindorff A."/>
            <person name="Ohm R."/>
            <person name="Martin F."/>
            <person name="Silar P."/>
            <person name="Natvig D."/>
            <person name="Lalanne C."/>
            <person name="Gautier V."/>
            <person name="Ament-Velasquez S.L."/>
            <person name="Kruys A."/>
            <person name="Hutchinson M.I."/>
            <person name="Powell A.J."/>
            <person name="Barry K."/>
            <person name="Miller A.N."/>
            <person name="Grigoriev I.V."/>
            <person name="Debuchy R."/>
            <person name="Gladieux P."/>
            <person name="Thoren M.H."/>
            <person name="Johannesson H."/>
        </authorList>
    </citation>
    <scope>NUCLEOTIDE SEQUENCE</scope>
    <source>
        <strain evidence="2">SMH4131-1</strain>
    </source>
</reference>
<reference evidence="2" key="1">
    <citation type="journal article" date="2023" name="Mol. Phylogenet. Evol.">
        <title>Genome-scale phylogeny and comparative genomics of the fungal order Sordariales.</title>
        <authorList>
            <person name="Hensen N."/>
            <person name="Bonometti L."/>
            <person name="Westerberg I."/>
            <person name="Brannstrom I.O."/>
            <person name="Guillou S."/>
            <person name="Cros-Aarteil S."/>
            <person name="Calhoun S."/>
            <person name="Haridas S."/>
            <person name="Kuo A."/>
            <person name="Mondo S."/>
            <person name="Pangilinan J."/>
            <person name="Riley R."/>
            <person name="LaButti K."/>
            <person name="Andreopoulos B."/>
            <person name="Lipzen A."/>
            <person name="Chen C."/>
            <person name="Yan M."/>
            <person name="Daum C."/>
            <person name="Ng V."/>
            <person name="Clum A."/>
            <person name="Steindorff A."/>
            <person name="Ohm R.A."/>
            <person name="Martin F."/>
            <person name="Silar P."/>
            <person name="Natvig D.O."/>
            <person name="Lalanne C."/>
            <person name="Gautier V."/>
            <person name="Ament-Velasquez S.L."/>
            <person name="Kruys A."/>
            <person name="Hutchinson M.I."/>
            <person name="Powell A.J."/>
            <person name="Barry K."/>
            <person name="Miller A.N."/>
            <person name="Grigoriev I.V."/>
            <person name="Debuchy R."/>
            <person name="Gladieux P."/>
            <person name="Hiltunen Thoren M."/>
            <person name="Johannesson H."/>
        </authorList>
    </citation>
    <scope>NUCLEOTIDE SEQUENCE</scope>
    <source>
        <strain evidence="2">SMH4131-1</strain>
    </source>
</reference>
<name>A0AAE0MN20_9PEZI</name>
<sequence length="453" mass="48851">MAAAGGFSCFVRWVCHIPTGYLAFNGIGLYNTAKGVADLDAFPNGSVFRHGLLLVGATSVITFVWNFIMFGASPFARGGWLGMVGVVDTIFGCILVLGIVFQNKFLPGTYGGCGFAAAADYGTGPGHRNFYIDAAGTGDPAGTELGRPHELCISMMQSWAVTIAVAALYLFCALLEMGFGFANAECCNGALTDALITLLIILVYPFIWTYKGLRWIWRFISAAAPTKCFRKRTRPDIVVLETVVIGDTGSEASTVLGADEKLKEKTEAVAPVSSAAQVLMAKKLHFADLVKMGLSPGDLGDASVVDLGQFTCLEETRGKCGICGMQICKGCANQIQLSRTESPAHFHMRKCQAYCRPCYVTLRSERGEPEAECPPASLFPPCVLDHANDDRFEAEEREGRDICRICAVKRAYDSCHLCEVEFPDFGGARWWVCPSCDREADSSGSDGDTVTNA</sequence>
<dbReference type="Proteomes" id="UP001286456">
    <property type="component" value="Unassembled WGS sequence"/>
</dbReference>
<dbReference type="AlphaFoldDB" id="A0AAE0MN20"/>
<keyword evidence="3" id="KW-1185">Reference proteome</keyword>
<dbReference type="EMBL" id="JAUEPO010000001">
    <property type="protein sequence ID" value="KAK3337713.1"/>
    <property type="molecule type" value="Genomic_DNA"/>
</dbReference>
<evidence type="ECO:0000256" key="1">
    <source>
        <dbReference type="SAM" id="Phobius"/>
    </source>
</evidence>
<organism evidence="2 3">
    <name type="scientific">Cercophora scortea</name>
    <dbReference type="NCBI Taxonomy" id="314031"/>
    <lineage>
        <taxon>Eukaryota</taxon>
        <taxon>Fungi</taxon>
        <taxon>Dikarya</taxon>
        <taxon>Ascomycota</taxon>
        <taxon>Pezizomycotina</taxon>
        <taxon>Sordariomycetes</taxon>
        <taxon>Sordariomycetidae</taxon>
        <taxon>Sordariales</taxon>
        <taxon>Lasiosphaeriaceae</taxon>
        <taxon>Cercophora</taxon>
    </lineage>
</organism>
<evidence type="ECO:0000313" key="2">
    <source>
        <dbReference type="EMBL" id="KAK3337713.1"/>
    </source>
</evidence>
<keyword evidence="1" id="KW-1133">Transmembrane helix</keyword>
<feature type="transmembrane region" description="Helical" evidence="1">
    <location>
        <begin position="194"/>
        <end position="210"/>
    </location>
</feature>
<keyword evidence="1" id="KW-0472">Membrane</keyword>
<protein>
    <submittedName>
        <fullName evidence="2">Uncharacterized protein</fullName>
    </submittedName>
</protein>
<accession>A0AAE0MN20</accession>
<evidence type="ECO:0000313" key="3">
    <source>
        <dbReference type="Proteomes" id="UP001286456"/>
    </source>
</evidence>
<gene>
    <name evidence="2" type="ORF">B0T19DRAFT_413354</name>
</gene>
<feature type="transmembrane region" description="Helical" evidence="1">
    <location>
        <begin position="159"/>
        <end position="182"/>
    </location>
</feature>